<gene>
    <name evidence="3" type="ORF">NDU88_003106</name>
</gene>
<feature type="chain" id="PRO_5044023626" description="Secreted protein" evidence="2">
    <location>
        <begin position="30"/>
        <end position="98"/>
    </location>
</feature>
<evidence type="ECO:0000256" key="2">
    <source>
        <dbReference type="SAM" id="SignalP"/>
    </source>
</evidence>
<name>A0AAV7SEZ9_PLEWA</name>
<evidence type="ECO:0000313" key="4">
    <source>
        <dbReference type="Proteomes" id="UP001066276"/>
    </source>
</evidence>
<feature type="region of interest" description="Disordered" evidence="1">
    <location>
        <begin position="48"/>
        <end position="98"/>
    </location>
</feature>
<sequence>MTGRPRLKWRLCAVEEALCWWLYWGCTGALEGPSCGVKWTDTLIATRTVPGPIGRKGGPGHSGNKVRRRNRDGAEWGPPRFEASGPLRRPRKRRIQVG</sequence>
<accession>A0AAV7SEZ9</accession>
<proteinExistence type="predicted"/>
<keyword evidence="2" id="KW-0732">Signal</keyword>
<comment type="caution">
    <text evidence="3">The sequence shown here is derived from an EMBL/GenBank/DDBJ whole genome shotgun (WGS) entry which is preliminary data.</text>
</comment>
<reference evidence="3" key="1">
    <citation type="journal article" date="2022" name="bioRxiv">
        <title>Sequencing and chromosome-scale assembly of the giantPleurodeles waltlgenome.</title>
        <authorList>
            <person name="Brown T."/>
            <person name="Elewa A."/>
            <person name="Iarovenko S."/>
            <person name="Subramanian E."/>
            <person name="Araus A.J."/>
            <person name="Petzold A."/>
            <person name="Susuki M."/>
            <person name="Suzuki K.-i.T."/>
            <person name="Hayashi T."/>
            <person name="Toyoda A."/>
            <person name="Oliveira C."/>
            <person name="Osipova E."/>
            <person name="Leigh N.D."/>
            <person name="Simon A."/>
            <person name="Yun M.H."/>
        </authorList>
    </citation>
    <scope>NUCLEOTIDE SEQUENCE</scope>
    <source>
        <strain evidence="3">20211129_DDA</strain>
        <tissue evidence="3">Liver</tissue>
    </source>
</reference>
<feature type="signal peptide" evidence="2">
    <location>
        <begin position="1"/>
        <end position="29"/>
    </location>
</feature>
<dbReference type="AlphaFoldDB" id="A0AAV7SEZ9"/>
<evidence type="ECO:0008006" key="5">
    <source>
        <dbReference type="Google" id="ProtNLM"/>
    </source>
</evidence>
<feature type="compositionally biased region" description="Basic residues" evidence="1">
    <location>
        <begin position="88"/>
        <end position="98"/>
    </location>
</feature>
<protein>
    <recommendedName>
        <fullName evidence="5">Secreted protein</fullName>
    </recommendedName>
</protein>
<dbReference type="EMBL" id="JANPWB010000008">
    <property type="protein sequence ID" value="KAJ1162638.1"/>
    <property type="molecule type" value="Genomic_DNA"/>
</dbReference>
<evidence type="ECO:0000313" key="3">
    <source>
        <dbReference type="EMBL" id="KAJ1162638.1"/>
    </source>
</evidence>
<dbReference type="Proteomes" id="UP001066276">
    <property type="component" value="Chromosome 4_2"/>
</dbReference>
<organism evidence="3 4">
    <name type="scientific">Pleurodeles waltl</name>
    <name type="common">Iberian ribbed newt</name>
    <dbReference type="NCBI Taxonomy" id="8319"/>
    <lineage>
        <taxon>Eukaryota</taxon>
        <taxon>Metazoa</taxon>
        <taxon>Chordata</taxon>
        <taxon>Craniata</taxon>
        <taxon>Vertebrata</taxon>
        <taxon>Euteleostomi</taxon>
        <taxon>Amphibia</taxon>
        <taxon>Batrachia</taxon>
        <taxon>Caudata</taxon>
        <taxon>Salamandroidea</taxon>
        <taxon>Salamandridae</taxon>
        <taxon>Pleurodelinae</taxon>
        <taxon>Pleurodeles</taxon>
    </lineage>
</organism>
<keyword evidence="4" id="KW-1185">Reference proteome</keyword>
<evidence type="ECO:0000256" key="1">
    <source>
        <dbReference type="SAM" id="MobiDB-lite"/>
    </source>
</evidence>